<dbReference type="Proteomes" id="UP000824540">
    <property type="component" value="Unassembled WGS sequence"/>
</dbReference>
<comment type="caution">
    <text evidence="2">The sequence shown here is derived from an EMBL/GenBank/DDBJ whole genome shotgun (WGS) entry which is preliminary data.</text>
</comment>
<sequence length="378" mass="41927">MSPNKFVVKCGNFAVLVDLHVLPLVSREDASWFAEQHKEEVSEMIRDAVDQRVRQFLETRHLKGQPRQRKSLTPASPICIKGERFHLTAYFMKRYANLRYVGKQPLGELRVFPERFIVCACVPEDTAERSGKANLTVLPARCQTALMNLPSVPDCIWEMGRAKKASLQAYLNQRVPEGQDQKRVPPCSTPLATEAGCGVDAPFCGVGVHELGVEEPWLAHPESGPALSSESAEMPPLRPEPEPSRGRRGRPQEVGERKGARGKRVCFGQAPASPSEVITKTHSAESSSQTSTEMSLLASKSCLFQRPAQTALCVETLMPHKPGPLTLLQKKSMDPLQTSQEESGLMSSHSHARLKPSETEEGVENVPRKSRLRRIKRP</sequence>
<dbReference type="OrthoDB" id="9933290at2759"/>
<protein>
    <recommendedName>
        <fullName evidence="4">Protein SLX4IP</fullName>
    </recommendedName>
</protein>
<evidence type="ECO:0000313" key="3">
    <source>
        <dbReference type="Proteomes" id="UP000824540"/>
    </source>
</evidence>
<feature type="compositionally biased region" description="Basic and acidic residues" evidence="1">
    <location>
        <begin position="239"/>
        <end position="259"/>
    </location>
</feature>
<feature type="compositionally biased region" description="Basic residues" evidence="1">
    <location>
        <begin position="368"/>
        <end position="378"/>
    </location>
</feature>
<dbReference type="PANTHER" id="PTHR28557:SF1">
    <property type="entry name" value="PROTEIN SLX4IP"/>
    <property type="match status" value="1"/>
</dbReference>
<evidence type="ECO:0000313" key="2">
    <source>
        <dbReference type="EMBL" id="KAG9344274.1"/>
    </source>
</evidence>
<feature type="region of interest" description="Disordered" evidence="1">
    <location>
        <begin position="219"/>
        <end position="292"/>
    </location>
</feature>
<gene>
    <name evidence="2" type="ORF">JZ751_010943</name>
</gene>
<dbReference type="EMBL" id="JAFBMS010000020">
    <property type="protein sequence ID" value="KAG9344274.1"/>
    <property type="molecule type" value="Genomic_DNA"/>
</dbReference>
<organism evidence="2 3">
    <name type="scientific">Albula glossodonta</name>
    <name type="common">roundjaw bonefish</name>
    <dbReference type="NCBI Taxonomy" id="121402"/>
    <lineage>
        <taxon>Eukaryota</taxon>
        <taxon>Metazoa</taxon>
        <taxon>Chordata</taxon>
        <taxon>Craniata</taxon>
        <taxon>Vertebrata</taxon>
        <taxon>Euteleostomi</taxon>
        <taxon>Actinopterygii</taxon>
        <taxon>Neopterygii</taxon>
        <taxon>Teleostei</taxon>
        <taxon>Albuliformes</taxon>
        <taxon>Albulidae</taxon>
        <taxon>Albula</taxon>
    </lineage>
</organism>
<evidence type="ECO:0000256" key="1">
    <source>
        <dbReference type="SAM" id="MobiDB-lite"/>
    </source>
</evidence>
<dbReference type="PANTHER" id="PTHR28557">
    <property type="entry name" value="PROTEIN SLX4IP"/>
    <property type="match status" value="1"/>
</dbReference>
<dbReference type="AlphaFoldDB" id="A0A8T2NVX1"/>
<name>A0A8T2NVX1_9TELE</name>
<dbReference type="InterPro" id="IPR031479">
    <property type="entry name" value="SLX4IP"/>
</dbReference>
<accession>A0A8T2NVX1</accession>
<proteinExistence type="predicted"/>
<feature type="compositionally biased region" description="Polar residues" evidence="1">
    <location>
        <begin position="276"/>
        <end position="292"/>
    </location>
</feature>
<keyword evidence="3" id="KW-1185">Reference proteome</keyword>
<evidence type="ECO:0008006" key="4">
    <source>
        <dbReference type="Google" id="ProtNLM"/>
    </source>
</evidence>
<feature type="compositionally biased region" description="Polar residues" evidence="1">
    <location>
        <begin position="335"/>
        <end position="349"/>
    </location>
</feature>
<feature type="region of interest" description="Disordered" evidence="1">
    <location>
        <begin position="327"/>
        <end position="378"/>
    </location>
</feature>
<reference evidence="2" key="1">
    <citation type="thesis" date="2021" institute="BYU ScholarsArchive" country="Provo, UT, USA">
        <title>Applications of and Algorithms for Genome Assembly and Genomic Analyses with an Emphasis on Marine Teleosts.</title>
        <authorList>
            <person name="Pickett B.D."/>
        </authorList>
    </citation>
    <scope>NUCLEOTIDE SEQUENCE</scope>
    <source>
        <strain evidence="2">HI-2016</strain>
    </source>
</reference>
<dbReference type="Pfam" id="PF15744">
    <property type="entry name" value="UPF0492"/>
    <property type="match status" value="1"/>
</dbReference>